<keyword evidence="2" id="KW-1185">Reference proteome</keyword>
<evidence type="ECO:0000313" key="1">
    <source>
        <dbReference type="EMBL" id="MBM7562517.1"/>
    </source>
</evidence>
<dbReference type="RefSeq" id="WP_204664944.1">
    <property type="nucleotide sequence ID" value="NZ_JAFBDT010000020.1"/>
</dbReference>
<proteinExistence type="predicted"/>
<name>A0ABS2MTB7_9FIRM</name>
<sequence length="159" mass="19030">MKKKNKRILSNKIVRDKIDLKPGDEFFPNGIFKFHITKLIEYIEENSVEFQIDEIDVNEYHKHFCNEVLNPEYVEAADLNRPVILAEIAPDRLHHGYPPISKDYYSRGYNLIDGHHRLMKANQNGLEKLKAYVVRMEQHIPFMIEGFEEYVEYWNYKLK</sequence>
<gene>
    <name evidence="1" type="ORF">JOC49_002078</name>
</gene>
<protein>
    <recommendedName>
        <fullName evidence="3">ParB/Sulfiredoxin domain-containing protein</fullName>
    </recommendedName>
</protein>
<dbReference type="Proteomes" id="UP000767854">
    <property type="component" value="Unassembled WGS sequence"/>
</dbReference>
<dbReference type="EMBL" id="JAFBDT010000020">
    <property type="protein sequence ID" value="MBM7562517.1"/>
    <property type="molecule type" value="Genomic_DNA"/>
</dbReference>
<organism evidence="1 2">
    <name type="scientific">Fusibacter tunisiensis</name>
    <dbReference type="NCBI Taxonomy" id="1008308"/>
    <lineage>
        <taxon>Bacteria</taxon>
        <taxon>Bacillati</taxon>
        <taxon>Bacillota</taxon>
        <taxon>Clostridia</taxon>
        <taxon>Eubacteriales</taxon>
        <taxon>Eubacteriales Family XII. Incertae Sedis</taxon>
        <taxon>Fusibacter</taxon>
    </lineage>
</organism>
<evidence type="ECO:0000313" key="2">
    <source>
        <dbReference type="Proteomes" id="UP000767854"/>
    </source>
</evidence>
<accession>A0ABS2MTB7</accession>
<comment type="caution">
    <text evidence="1">The sequence shown here is derived from an EMBL/GenBank/DDBJ whole genome shotgun (WGS) entry which is preliminary data.</text>
</comment>
<reference evidence="1 2" key="1">
    <citation type="submission" date="2021-01" db="EMBL/GenBank/DDBJ databases">
        <title>Genomic Encyclopedia of Type Strains, Phase IV (KMG-IV): sequencing the most valuable type-strain genomes for metagenomic binning, comparative biology and taxonomic classification.</title>
        <authorList>
            <person name="Goeker M."/>
        </authorList>
    </citation>
    <scope>NUCLEOTIDE SEQUENCE [LARGE SCALE GENOMIC DNA]</scope>
    <source>
        <strain evidence="1 2">DSM 24436</strain>
    </source>
</reference>
<evidence type="ECO:0008006" key="3">
    <source>
        <dbReference type="Google" id="ProtNLM"/>
    </source>
</evidence>
<dbReference type="Gene3D" id="3.90.1530.10">
    <property type="entry name" value="Conserved hypothetical protein from pyrococcus furiosus pfu- 392566-001, ParB domain"/>
    <property type="match status" value="1"/>
</dbReference>